<comment type="caution">
    <text evidence="1">The sequence shown here is derived from an EMBL/GenBank/DDBJ whole genome shotgun (WGS) entry which is preliminary data.</text>
</comment>
<dbReference type="EMBL" id="PDLK01000002">
    <property type="protein sequence ID" value="PHH04747.1"/>
    <property type="molecule type" value="Genomic_DNA"/>
</dbReference>
<evidence type="ECO:0000313" key="2">
    <source>
        <dbReference type="EMBL" id="PHH07191.1"/>
    </source>
</evidence>
<proteinExistence type="predicted"/>
<reference evidence="1" key="2">
    <citation type="submission" date="2017-09" db="EMBL/GenBank/DDBJ databases">
        <title>FDA dAtabase for Regulatory Grade micrObial Sequences (FDA-ARGOS): Supporting development and validation of Infectious Disease Dx tests.</title>
        <authorList>
            <person name="Minogue T."/>
            <person name="Wolcott M."/>
            <person name="Wasieloski L."/>
            <person name="Aguilar W."/>
            <person name="Moore D."/>
            <person name="Tallon L.J."/>
            <person name="Sadzewicz L."/>
            <person name="Ott S."/>
            <person name="Zhao X."/>
            <person name="Nagaraj S."/>
            <person name="Vavikolanu K."/>
            <person name="Aluvathingal J."/>
            <person name="Nadendla S."/>
            <person name="Sichtig H."/>
        </authorList>
    </citation>
    <scope>NUCLEOTIDE SEQUENCE</scope>
    <source>
        <strain evidence="1">FDAARGOS_404</strain>
    </source>
</reference>
<sequence>MSVDMQSLYKHVAWCVWHEGLRLYDNGVPGQLKDLSFLRSSCLKLQQHREAAGALISAASDSELAAVMSQIESRVDREHNLAGHIRWLAYHAARHAELQNLLAEGKYNEIRSLYYRHHNHNSNARFLLSCVSNGYLADLIKGL</sequence>
<gene>
    <name evidence="2" type="ORF">CRX53_00055</name>
    <name evidence="1" type="ORF">CRX53_12635</name>
</gene>
<organism evidence="1 3">
    <name type="scientific">Leclercia adecarboxylata</name>
    <dbReference type="NCBI Taxonomy" id="83655"/>
    <lineage>
        <taxon>Bacteria</taxon>
        <taxon>Pseudomonadati</taxon>
        <taxon>Pseudomonadota</taxon>
        <taxon>Gammaproteobacteria</taxon>
        <taxon>Enterobacterales</taxon>
        <taxon>Enterobacteriaceae</taxon>
        <taxon>Leclercia</taxon>
    </lineage>
</organism>
<dbReference type="RefSeq" id="WP_032611704.1">
    <property type="nucleotide sequence ID" value="NZ_CP083630.1"/>
</dbReference>
<dbReference type="AlphaFoldDB" id="A0A2C5T952"/>
<accession>A0A2C5T952</accession>
<protein>
    <submittedName>
        <fullName evidence="1">Uncharacterized protein</fullName>
    </submittedName>
</protein>
<name>A0A2C5T952_9ENTR</name>
<evidence type="ECO:0000313" key="1">
    <source>
        <dbReference type="EMBL" id="PHH04747.1"/>
    </source>
</evidence>
<dbReference type="Proteomes" id="UP000222768">
    <property type="component" value="Unassembled WGS sequence"/>
</dbReference>
<dbReference type="EMBL" id="PDLK01000001">
    <property type="protein sequence ID" value="PHH07191.1"/>
    <property type="molecule type" value="Genomic_DNA"/>
</dbReference>
<reference evidence="3" key="1">
    <citation type="submission" date="2017-09" db="EMBL/GenBank/DDBJ databases">
        <title>FDA dAtabase for Regulatory Grade micrObial Sequences (FDA-ARGOS): Supporting development and validation of Infectious Disease Dx tests.</title>
        <authorList>
            <person name="Minogue T."/>
            <person name="Wolcott M."/>
            <person name="Wasieloski L."/>
            <person name="Aguilar W."/>
            <person name="Moore D."/>
            <person name="Tallon L."/>
            <person name="Sadzewicz L."/>
            <person name="Ott S."/>
            <person name="Zhao X."/>
            <person name="Nagaraj S."/>
            <person name="Vavikolanu K."/>
            <person name="Aluvathingal J."/>
            <person name="Nadendla S."/>
            <person name="Sichtig H."/>
        </authorList>
    </citation>
    <scope>NUCLEOTIDE SEQUENCE [LARGE SCALE GENOMIC DNA]</scope>
    <source>
        <strain evidence="3">FDAARGOS_404</strain>
    </source>
</reference>
<evidence type="ECO:0000313" key="3">
    <source>
        <dbReference type="Proteomes" id="UP000222768"/>
    </source>
</evidence>